<reference evidence="4" key="1">
    <citation type="journal article" date="2014" name="Int. J. Syst. Evol. Microbiol.">
        <title>Complete genome sequence of Corynebacterium casei LMG S-19264T (=DSM 44701T), isolated from a smear-ripened cheese.</title>
        <authorList>
            <consortium name="US DOE Joint Genome Institute (JGI-PGF)"/>
            <person name="Walter F."/>
            <person name="Albersmeier A."/>
            <person name="Kalinowski J."/>
            <person name="Ruckert C."/>
        </authorList>
    </citation>
    <scope>NUCLEOTIDE SEQUENCE</scope>
    <source>
        <strain evidence="4">CGMCC 1.15254</strain>
    </source>
</reference>
<evidence type="ECO:0000259" key="2">
    <source>
        <dbReference type="Pfam" id="PF04235"/>
    </source>
</evidence>
<sequence>MGGIQENSRLDGLDIARLVAFVGMVIVNFNVVMDGPADAGFLNAFVKALEGRAAATFVVLAGIGLGLAVKNDKGTQSVIDTIKRALFLLVLGLLNTLIFDADILHYYAFYFLFGVFCLRLSSPYLLTLMVLINIVFFIMLLVFDYDAGWNWADYNYVDFWTLAGFVRNLFFNGWHPVFPWLSFLLWGIVLSRLSLKERNTQNALIVFGFFGYLGVETLSFFCTNLFRGADPELLLLFATGPVPPFPLYIAAGISVASLVVGLCLKSARSLDKLGILRILLPAGRQTLSLYIGHIVVGMGTLEAFGMLGGQSVLSVLTAALLFCAVAIIYAYFYARRFKRGPIETLMRKATGF</sequence>
<evidence type="ECO:0000313" key="5">
    <source>
        <dbReference type="Proteomes" id="UP000632498"/>
    </source>
</evidence>
<feature type="transmembrane region" description="Helical" evidence="1">
    <location>
        <begin position="202"/>
        <end position="226"/>
    </location>
</feature>
<feature type="transmembrane region" description="Helical" evidence="1">
    <location>
        <begin position="12"/>
        <end position="33"/>
    </location>
</feature>
<feature type="domain" description="DUF418" evidence="2">
    <location>
        <begin position="249"/>
        <end position="350"/>
    </location>
</feature>
<dbReference type="InterPro" id="IPR052529">
    <property type="entry name" value="Bact_Transport_Assoc"/>
</dbReference>
<dbReference type="InterPro" id="IPR012429">
    <property type="entry name" value="HGSNAT_cat"/>
</dbReference>
<evidence type="ECO:0000256" key="1">
    <source>
        <dbReference type="SAM" id="Phobius"/>
    </source>
</evidence>
<organism evidence="4 5">
    <name type="scientific">Terasakiella brassicae</name>
    <dbReference type="NCBI Taxonomy" id="1634917"/>
    <lineage>
        <taxon>Bacteria</taxon>
        <taxon>Pseudomonadati</taxon>
        <taxon>Pseudomonadota</taxon>
        <taxon>Alphaproteobacteria</taxon>
        <taxon>Rhodospirillales</taxon>
        <taxon>Terasakiellaceae</taxon>
        <taxon>Terasakiella</taxon>
    </lineage>
</organism>
<dbReference type="EMBL" id="BMHV01000002">
    <property type="protein sequence ID" value="GGF52838.1"/>
    <property type="molecule type" value="Genomic_DNA"/>
</dbReference>
<evidence type="ECO:0000259" key="3">
    <source>
        <dbReference type="Pfam" id="PF07786"/>
    </source>
</evidence>
<dbReference type="PANTHER" id="PTHR30590">
    <property type="entry name" value="INNER MEMBRANE PROTEIN"/>
    <property type="match status" value="1"/>
</dbReference>
<feature type="transmembrane region" description="Helical" evidence="1">
    <location>
        <begin position="125"/>
        <end position="143"/>
    </location>
</feature>
<feature type="transmembrane region" description="Helical" evidence="1">
    <location>
        <begin position="81"/>
        <end position="98"/>
    </location>
</feature>
<protein>
    <submittedName>
        <fullName evidence="4">Transporter</fullName>
    </submittedName>
</protein>
<keyword evidence="1" id="KW-1133">Transmembrane helix</keyword>
<dbReference type="Proteomes" id="UP000632498">
    <property type="component" value="Unassembled WGS sequence"/>
</dbReference>
<dbReference type="InterPro" id="IPR007349">
    <property type="entry name" value="DUF418"/>
</dbReference>
<feature type="domain" description="Heparan-alpha-glucosaminide N-acetyltransferase catalytic" evidence="3">
    <location>
        <begin position="9"/>
        <end position="221"/>
    </location>
</feature>
<keyword evidence="1" id="KW-0812">Transmembrane</keyword>
<keyword evidence="1" id="KW-0472">Membrane</keyword>
<feature type="transmembrane region" description="Helical" evidence="1">
    <location>
        <begin position="177"/>
        <end position="195"/>
    </location>
</feature>
<feature type="transmembrane region" description="Helical" evidence="1">
    <location>
        <begin position="313"/>
        <end position="334"/>
    </location>
</feature>
<feature type="transmembrane region" description="Helical" evidence="1">
    <location>
        <begin position="53"/>
        <end position="69"/>
    </location>
</feature>
<feature type="transmembrane region" description="Helical" evidence="1">
    <location>
        <begin position="246"/>
        <end position="267"/>
    </location>
</feature>
<keyword evidence="5" id="KW-1185">Reference proteome</keyword>
<dbReference type="AlphaFoldDB" id="A0A917F6M5"/>
<feature type="transmembrane region" description="Helical" evidence="1">
    <location>
        <begin position="104"/>
        <end position="120"/>
    </location>
</feature>
<name>A0A917F6M5_9PROT</name>
<evidence type="ECO:0000313" key="4">
    <source>
        <dbReference type="EMBL" id="GGF52838.1"/>
    </source>
</evidence>
<gene>
    <name evidence="4" type="ORF">GCM10011332_02600</name>
</gene>
<comment type="caution">
    <text evidence="4">The sequence shown here is derived from an EMBL/GenBank/DDBJ whole genome shotgun (WGS) entry which is preliminary data.</text>
</comment>
<proteinExistence type="predicted"/>
<dbReference type="RefSeq" id="WP_188660375.1">
    <property type="nucleotide sequence ID" value="NZ_BMHV01000002.1"/>
</dbReference>
<reference evidence="4" key="2">
    <citation type="submission" date="2020-09" db="EMBL/GenBank/DDBJ databases">
        <authorList>
            <person name="Sun Q."/>
            <person name="Zhou Y."/>
        </authorList>
    </citation>
    <scope>NUCLEOTIDE SEQUENCE</scope>
    <source>
        <strain evidence="4">CGMCC 1.15254</strain>
    </source>
</reference>
<dbReference type="PANTHER" id="PTHR30590:SF3">
    <property type="entry name" value="HYPOTHETICAL MEMBRANE SPANNING PROTEIN"/>
    <property type="match status" value="1"/>
</dbReference>
<accession>A0A917F6M5</accession>
<dbReference type="Pfam" id="PF04235">
    <property type="entry name" value="DUF418"/>
    <property type="match status" value="1"/>
</dbReference>
<dbReference type="Pfam" id="PF07786">
    <property type="entry name" value="HGSNAT_cat"/>
    <property type="match status" value="1"/>
</dbReference>